<organism evidence="2 3">
    <name type="scientific">Parageobacillus galactosidasius</name>
    <dbReference type="NCBI Taxonomy" id="883812"/>
    <lineage>
        <taxon>Bacteria</taxon>
        <taxon>Bacillati</taxon>
        <taxon>Bacillota</taxon>
        <taxon>Bacilli</taxon>
        <taxon>Bacillales</taxon>
        <taxon>Anoxybacillaceae</taxon>
        <taxon>Parageobacillus</taxon>
    </lineage>
</organism>
<name>A0A226QQA9_9BACL</name>
<keyword evidence="3" id="KW-1185">Reference proteome</keyword>
<dbReference type="SMART" id="SM00942">
    <property type="entry name" value="PriCT_1"/>
    <property type="match status" value="1"/>
</dbReference>
<dbReference type="InterPro" id="IPR014820">
    <property type="entry name" value="PriCT_1"/>
</dbReference>
<sequence>MTENMVFVECGADIVYPNQQRSFTRKHYLHPSQVDMFRYHFQNIGVYHTMMQYINPIWYQDEKGRWLINAKDSLKYGDFYLDFDTNIETEDDFQKIKEDVKMAVRYLQVILQVPKEQIQFYFSGYKGIHVVVNAQTIGIEPHVSLHLIYKEIAQDIAKFCKHETIDTRVYDDKRMFRMVNSINRKSGMYKIPITYEELQTLTYQEITVLAQQPRVIPIPKPSLSTKAKLAFQRIAEEWTKRLEKQKEFTGKIMELKVEPPCIKAMKEKIFRETIDERNNSATALTSFYFQQGISREEALYRMKIWAQENCTPPLPQKEVEVIVNSVYNHHYRYGCETFKRLSGVCDKDQCPIFNKELNKEENKETVTAS</sequence>
<evidence type="ECO:0000313" key="3">
    <source>
        <dbReference type="Proteomes" id="UP000198394"/>
    </source>
</evidence>
<accession>A0A226QQA9</accession>
<dbReference type="EMBL" id="NDYL01000001">
    <property type="protein sequence ID" value="OXB94716.1"/>
    <property type="molecule type" value="Genomic_DNA"/>
</dbReference>
<dbReference type="RefSeq" id="WP_089097168.1">
    <property type="nucleotide sequence ID" value="NZ_NDYL01000001.1"/>
</dbReference>
<dbReference type="Gene3D" id="3.90.920.10">
    <property type="entry name" value="DNA primase, PRIM domain"/>
    <property type="match status" value="1"/>
</dbReference>
<dbReference type="Pfam" id="PF08708">
    <property type="entry name" value="PriCT_1"/>
    <property type="match status" value="1"/>
</dbReference>
<comment type="caution">
    <text evidence="2">The sequence shown here is derived from an EMBL/GenBank/DDBJ whole genome shotgun (WGS) entry which is preliminary data.</text>
</comment>
<proteinExistence type="predicted"/>
<protein>
    <recommendedName>
        <fullName evidence="1">Primase C-terminal 1 domain-containing protein</fullName>
    </recommendedName>
</protein>
<reference evidence="2 3" key="1">
    <citation type="submission" date="2017-04" db="EMBL/GenBank/DDBJ databases">
        <title>The genome sequence of Parageobacillus galactosidasius DSM 18751.</title>
        <authorList>
            <person name="Ramaloko W.T."/>
            <person name="Koen N."/>
            <person name="Polliack S."/>
            <person name="Aliyu H."/>
            <person name="Lebre P."/>
            <person name="Mohr T."/>
            <person name="Oswald F."/>
            <person name="Zwick M."/>
            <person name="Neumann A."/>
            <person name="Syldatk C."/>
            <person name="Cowan D."/>
            <person name="De Maayer P."/>
        </authorList>
    </citation>
    <scope>NUCLEOTIDE SEQUENCE [LARGE SCALE GENOMIC DNA]</scope>
    <source>
        <strain evidence="2 3">DSM 18751</strain>
    </source>
</reference>
<feature type="domain" description="Primase C-terminal 1" evidence="1">
    <location>
        <begin position="268"/>
        <end position="332"/>
    </location>
</feature>
<dbReference type="SUPFAM" id="SSF56747">
    <property type="entry name" value="Prim-pol domain"/>
    <property type="match status" value="1"/>
</dbReference>
<evidence type="ECO:0000259" key="1">
    <source>
        <dbReference type="SMART" id="SM00942"/>
    </source>
</evidence>
<gene>
    <name evidence="2" type="ORF">B9L23_07570</name>
</gene>
<dbReference type="AlphaFoldDB" id="A0A226QQA9"/>
<evidence type="ECO:0000313" key="2">
    <source>
        <dbReference type="EMBL" id="OXB94716.1"/>
    </source>
</evidence>
<dbReference type="Proteomes" id="UP000198394">
    <property type="component" value="Unassembled WGS sequence"/>
</dbReference>